<evidence type="ECO:0000256" key="2">
    <source>
        <dbReference type="ARBA" id="ARBA00005384"/>
    </source>
</evidence>
<evidence type="ECO:0000256" key="3">
    <source>
        <dbReference type="ARBA" id="ARBA00022576"/>
    </source>
</evidence>
<dbReference type="RefSeq" id="WP_003389996.1">
    <property type="nucleotide sequence ID" value="NZ_APBN01000009.1"/>
</dbReference>
<dbReference type="GO" id="GO:0030170">
    <property type="term" value="F:pyridoxal phosphate binding"/>
    <property type="evidence" value="ECO:0007669"/>
    <property type="project" value="InterPro"/>
</dbReference>
<gene>
    <name evidence="9" type="ORF">I532_18177</name>
</gene>
<keyword evidence="6" id="KW-0238">DNA-binding</keyword>
<dbReference type="PANTHER" id="PTHR46577:SF1">
    <property type="entry name" value="HTH-TYPE TRANSCRIPTIONAL REGULATORY PROTEIN GABR"/>
    <property type="match status" value="1"/>
</dbReference>
<dbReference type="GO" id="GO:0003677">
    <property type="term" value="F:DNA binding"/>
    <property type="evidence" value="ECO:0007669"/>
    <property type="project" value="UniProtKB-KW"/>
</dbReference>
<proteinExistence type="inferred from homology"/>
<keyword evidence="10" id="KW-1185">Reference proteome</keyword>
<dbReference type="PROSITE" id="PS50949">
    <property type="entry name" value="HTH_GNTR"/>
    <property type="match status" value="1"/>
</dbReference>
<dbReference type="SMART" id="SM00345">
    <property type="entry name" value="HTH_GNTR"/>
    <property type="match status" value="1"/>
</dbReference>
<evidence type="ECO:0000256" key="6">
    <source>
        <dbReference type="ARBA" id="ARBA00023125"/>
    </source>
</evidence>
<evidence type="ECO:0000256" key="7">
    <source>
        <dbReference type="ARBA" id="ARBA00023163"/>
    </source>
</evidence>
<evidence type="ECO:0000259" key="8">
    <source>
        <dbReference type="PROSITE" id="PS50949"/>
    </source>
</evidence>
<organism evidence="9 10">
    <name type="scientific">Brevibacillus borstelensis AK1</name>
    <dbReference type="NCBI Taxonomy" id="1300222"/>
    <lineage>
        <taxon>Bacteria</taxon>
        <taxon>Bacillati</taxon>
        <taxon>Bacillota</taxon>
        <taxon>Bacilli</taxon>
        <taxon>Bacillales</taxon>
        <taxon>Paenibacillaceae</taxon>
        <taxon>Brevibacillus</taxon>
    </lineage>
</organism>
<dbReference type="SUPFAM" id="SSF53383">
    <property type="entry name" value="PLP-dependent transferases"/>
    <property type="match status" value="1"/>
</dbReference>
<evidence type="ECO:0000313" key="9">
    <source>
        <dbReference type="EMBL" id="EMT51174.1"/>
    </source>
</evidence>
<accession>M8D4I1</accession>
<keyword evidence="3" id="KW-0808">Transferase</keyword>
<dbReference type="PRINTS" id="PR00035">
    <property type="entry name" value="HTHGNTR"/>
</dbReference>
<dbReference type="InterPro" id="IPR004839">
    <property type="entry name" value="Aminotransferase_I/II_large"/>
</dbReference>
<dbReference type="Pfam" id="PF00392">
    <property type="entry name" value="GntR"/>
    <property type="match status" value="1"/>
</dbReference>
<comment type="similarity">
    <text evidence="2">In the C-terminal section; belongs to the class-I pyridoxal-phosphate-dependent aminotransferase family.</text>
</comment>
<keyword evidence="5" id="KW-0805">Transcription regulation</keyword>
<dbReference type="InterPro" id="IPR015421">
    <property type="entry name" value="PyrdxlP-dep_Trfase_major"/>
</dbReference>
<evidence type="ECO:0000256" key="5">
    <source>
        <dbReference type="ARBA" id="ARBA00023015"/>
    </source>
</evidence>
<keyword evidence="3" id="KW-0032">Aminotransferase</keyword>
<dbReference type="GO" id="GO:0008483">
    <property type="term" value="F:transaminase activity"/>
    <property type="evidence" value="ECO:0007669"/>
    <property type="project" value="UniProtKB-KW"/>
</dbReference>
<evidence type="ECO:0000256" key="1">
    <source>
        <dbReference type="ARBA" id="ARBA00001933"/>
    </source>
</evidence>
<dbReference type="Proteomes" id="UP000012081">
    <property type="component" value="Unassembled WGS sequence"/>
</dbReference>
<dbReference type="Gene3D" id="1.10.10.10">
    <property type="entry name" value="Winged helix-like DNA-binding domain superfamily/Winged helix DNA-binding domain"/>
    <property type="match status" value="1"/>
</dbReference>
<protein>
    <submittedName>
        <fullName evidence="9">Transcriptional regulator</fullName>
    </submittedName>
</protein>
<dbReference type="CDD" id="cd00609">
    <property type="entry name" value="AAT_like"/>
    <property type="match status" value="1"/>
</dbReference>
<keyword evidence="7" id="KW-0804">Transcription</keyword>
<reference evidence="9 10" key="1">
    <citation type="submission" date="2013-03" db="EMBL/GenBank/DDBJ databases">
        <title>Assembly of a new bacterial strain Brevibacillus borstelensis AK1.</title>
        <authorList>
            <person name="Rajan I."/>
            <person name="PoliReddy D."/>
            <person name="Sugumar T."/>
            <person name="Rathinam K."/>
            <person name="Alqarawi S."/>
            <person name="Khalil A.B."/>
            <person name="Sivakumar N."/>
        </authorList>
    </citation>
    <scope>NUCLEOTIDE SEQUENCE [LARGE SCALE GENOMIC DNA]</scope>
    <source>
        <strain evidence="9 10">AK1</strain>
    </source>
</reference>
<sequence length="537" mass="59195">MLWINIDRTQPMPLFRQLYADIRGKILKGELRAGERLPSTRKLAEELYVSRNVVLEAYDQLLAEGYLEGRPGSGHYVAPGIDLSLLTPLLPPGLPLSGRVTGQRGPETPERVLENDDRAFPSATIRISLDGSDSAIGRTSPGVSDSAIDRTSPGVNDSAAGCTALYGSDKAICHPSPNTIDFRSGVPCLDRFPRALWGKIMQQVCREAPLDAFGYGRPEGQAELRAILSRYLFRTRGVQCRPEQIVITSGATQAFVLIAKVLLSKGASAVIEDPITRDIQTIFAQTGAALLPVPVDQHGMMTNLLPADAQPRFVLVTPSHQFPLGGTLPIQRRIQLIRYAGERDCYIVEDDYDSEFRYDSPPVHSLQGLAGERVIYIGSFSKILSPGLRMGYLVLPPSLVERYQAAKWFTDLHTPSLEQLALGRFVEEGHLEKYISRVKKLYKRRRRALCDALQAHFPGQVDIWGASTGLHIVASFPGKAFTEASLSALLQAGVRVYPVEEHAIQKGRHLDKVIIGYGNLPEEDIAEGIRRMKRVLG</sequence>
<dbReference type="InterPro" id="IPR015424">
    <property type="entry name" value="PyrdxlP-dep_Trfase"/>
</dbReference>
<comment type="caution">
    <text evidence="9">The sequence shown here is derived from an EMBL/GenBank/DDBJ whole genome shotgun (WGS) entry which is preliminary data.</text>
</comment>
<dbReference type="EMBL" id="APBN01000009">
    <property type="protein sequence ID" value="EMT51174.1"/>
    <property type="molecule type" value="Genomic_DNA"/>
</dbReference>
<dbReference type="CDD" id="cd07377">
    <property type="entry name" value="WHTH_GntR"/>
    <property type="match status" value="1"/>
</dbReference>
<dbReference type="PANTHER" id="PTHR46577">
    <property type="entry name" value="HTH-TYPE TRANSCRIPTIONAL REGULATORY PROTEIN GABR"/>
    <property type="match status" value="1"/>
</dbReference>
<dbReference type="GO" id="GO:0003700">
    <property type="term" value="F:DNA-binding transcription factor activity"/>
    <property type="evidence" value="ECO:0007669"/>
    <property type="project" value="InterPro"/>
</dbReference>
<dbReference type="STRING" id="1300222.I532_18177"/>
<name>M8D4I1_9BACL</name>
<comment type="cofactor">
    <cofactor evidence="1">
        <name>pyridoxal 5'-phosphate</name>
        <dbReference type="ChEBI" id="CHEBI:597326"/>
    </cofactor>
</comment>
<evidence type="ECO:0000313" key="10">
    <source>
        <dbReference type="Proteomes" id="UP000012081"/>
    </source>
</evidence>
<dbReference type="SUPFAM" id="SSF46785">
    <property type="entry name" value="Winged helix' DNA-binding domain"/>
    <property type="match status" value="1"/>
</dbReference>
<keyword evidence="4" id="KW-0663">Pyridoxal phosphate</keyword>
<dbReference type="InterPro" id="IPR051446">
    <property type="entry name" value="HTH_trans_reg/aminotransferase"/>
</dbReference>
<dbReference type="InterPro" id="IPR036390">
    <property type="entry name" value="WH_DNA-bd_sf"/>
</dbReference>
<dbReference type="InterPro" id="IPR036388">
    <property type="entry name" value="WH-like_DNA-bd_sf"/>
</dbReference>
<feature type="domain" description="HTH gntR-type" evidence="8">
    <location>
        <begin position="12"/>
        <end position="80"/>
    </location>
</feature>
<dbReference type="PATRIC" id="fig|1300222.3.peg.3809"/>
<evidence type="ECO:0000256" key="4">
    <source>
        <dbReference type="ARBA" id="ARBA00022898"/>
    </source>
</evidence>
<dbReference type="InterPro" id="IPR000524">
    <property type="entry name" value="Tscrpt_reg_HTH_GntR"/>
</dbReference>
<dbReference type="Pfam" id="PF00155">
    <property type="entry name" value="Aminotran_1_2"/>
    <property type="match status" value="1"/>
</dbReference>
<dbReference type="Gene3D" id="3.40.640.10">
    <property type="entry name" value="Type I PLP-dependent aspartate aminotransferase-like (Major domain)"/>
    <property type="match status" value="1"/>
</dbReference>
<dbReference type="AlphaFoldDB" id="M8D4I1"/>